<dbReference type="InterPro" id="IPR009875">
    <property type="entry name" value="PilZ_domain"/>
</dbReference>
<dbReference type="OrthoDB" id="8811313at2"/>
<protein>
    <recommendedName>
        <fullName evidence="1">PilZ domain-containing protein</fullName>
    </recommendedName>
</protein>
<dbReference type="SUPFAM" id="SSF141371">
    <property type="entry name" value="PilZ domain-like"/>
    <property type="match status" value="1"/>
</dbReference>
<dbReference type="STRING" id="1249627.D779_2134"/>
<comment type="caution">
    <text evidence="2">The sequence shown here is derived from an EMBL/GenBank/DDBJ whole genome shotgun (WGS) entry which is preliminary data.</text>
</comment>
<evidence type="ECO:0000313" key="3">
    <source>
        <dbReference type="Proteomes" id="UP000019460"/>
    </source>
</evidence>
<keyword evidence="3" id="KW-1185">Reference proteome</keyword>
<gene>
    <name evidence="2" type="ORF">D779_2134</name>
</gene>
<accession>W9VWE4</accession>
<dbReference type="Gene3D" id="2.40.10.220">
    <property type="entry name" value="predicted glycosyltransferase like domains"/>
    <property type="match status" value="1"/>
</dbReference>
<evidence type="ECO:0000259" key="1">
    <source>
        <dbReference type="Pfam" id="PF07238"/>
    </source>
</evidence>
<dbReference type="eggNOG" id="ENOG502ZSAR">
    <property type="taxonomic scope" value="Bacteria"/>
</dbReference>
<feature type="domain" description="PilZ" evidence="1">
    <location>
        <begin position="8"/>
        <end position="96"/>
    </location>
</feature>
<sequence>MHGTAQLSSPEHRSFVVYIVDISAGGVRVVAPINPRVGTVFVLRIRLPLRPSGSLPVETRVSVAHSILTGEEDGFVLGLTFLELPNVARNAILDYLLV</sequence>
<evidence type="ECO:0000313" key="2">
    <source>
        <dbReference type="EMBL" id="EXJ14765.1"/>
    </source>
</evidence>
<dbReference type="AlphaFoldDB" id="W9VWE4"/>
<dbReference type="Proteomes" id="UP000019460">
    <property type="component" value="Unassembled WGS sequence"/>
</dbReference>
<proteinExistence type="predicted"/>
<name>W9VWE4_9GAMM</name>
<dbReference type="GO" id="GO:0035438">
    <property type="term" value="F:cyclic-di-GMP binding"/>
    <property type="evidence" value="ECO:0007669"/>
    <property type="project" value="InterPro"/>
</dbReference>
<dbReference type="Pfam" id="PF07238">
    <property type="entry name" value="PilZ"/>
    <property type="match status" value="1"/>
</dbReference>
<reference evidence="2 3" key="1">
    <citation type="submission" date="2012-11" db="EMBL/GenBank/DDBJ databases">
        <title>Genome assembly of Thiorhodococcus sp. AK35.</title>
        <authorList>
            <person name="Nupur N."/>
            <person name="Khatri I."/>
            <person name="Subramanian S."/>
            <person name="Pinnaka A."/>
        </authorList>
    </citation>
    <scope>NUCLEOTIDE SEQUENCE [LARGE SCALE GENOMIC DNA]</scope>
    <source>
        <strain evidence="2 3">AK35</strain>
    </source>
</reference>
<dbReference type="EMBL" id="AONC01000036">
    <property type="protein sequence ID" value="EXJ14765.1"/>
    <property type="molecule type" value="Genomic_DNA"/>
</dbReference>
<organism evidence="2 3">
    <name type="scientific">Imhoffiella purpurea</name>
    <dbReference type="NCBI Taxonomy" id="1249627"/>
    <lineage>
        <taxon>Bacteria</taxon>
        <taxon>Pseudomonadati</taxon>
        <taxon>Pseudomonadota</taxon>
        <taxon>Gammaproteobacteria</taxon>
        <taxon>Chromatiales</taxon>
        <taxon>Chromatiaceae</taxon>
        <taxon>Imhoffiella</taxon>
    </lineage>
</organism>